<dbReference type="EMBL" id="JBGLYH010000001">
    <property type="protein sequence ID" value="MEZ7195222.1"/>
    <property type="molecule type" value="Genomic_DNA"/>
</dbReference>
<evidence type="ECO:0000256" key="6">
    <source>
        <dbReference type="ARBA" id="ARBA00023004"/>
    </source>
</evidence>
<keyword evidence="4" id="KW-0677">Repeat</keyword>
<feature type="domain" description="4Fe-4S ferredoxin-type" evidence="8">
    <location>
        <begin position="86"/>
        <end position="115"/>
    </location>
</feature>
<dbReference type="PROSITE" id="PS00198">
    <property type="entry name" value="4FE4S_FER_1"/>
    <property type="match status" value="1"/>
</dbReference>
<keyword evidence="3" id="KW-0479">Metal-binding</keyword>
<dbReference type="RefSeq" id="WP_371384777.1">
    <property type="nucleotide sequence ID" value="NZ_JBGLYH010000001.1"/>
</dbReference>
<name>A0ABV4K0C1_9BACT</name>
<accession>A0ABV4K0C1</accession>
<evidence type="ECO:0000256" key="7">
    <source>
        <dbReference type="ARBA" id="ARBA00023014"/>
    </source>
</evidence>
<evidence type="ECO:0000259" key="8">
    <source>
        <dbReference type="PROSITE" id="PS51379"/>
    </source>
</evidence>
<evidence type="ECO:0000313" key="9">
    <source>
        <dbReference type="EMBL" id="MEZ7195222.1"/>
    </source>
</evidence>
<dbReference type="PANTHER" id="PTHR43177:SF5">
    <property type="entry name" value="ANAEROBIC DIMETHYL SULFOXIDE REDUCTASE CHAIN B-RELATED"/>
    <property type="match status" value="1"/>
</dbReference>
<evidence type="ECO:0000256" key="5">
    <source>
        <dbReference type="ARBA" id="ARBA00022982"/>
    </source>
</evidence>
<organism evidence="9 10">
    <name type="scientific">Pseudodesulfovibrio karagichevae</name>
    <dbReference type="NCBI Taxonomy" id="3239305"/>
    <lineage>
        <taxon>Bacteria</taxon>
        <taxon>Pseudomonadati</taxon>
        <taxon>Thermodesulfobacteriota</taxon>
        <taxon>Desulfovibrionia</taxon>
        <taxon>Desulfovibrionales</taxon>
        <taxon>Desulfovibrionaceae</taxon>
    </lineage>
</organism>
<keyword evidence="10" id="KW-1185">Reference proteome</keyword>
<dbReference type="PROSITE" id="PS51379">
    <property type="entry name" value="4FE4S_FER_2"/>
    <property type="match status" value="2"/>
</dbReference>
<keyword evidence="5" id="KW-0249">Electron transport</keyword>
<feature type="domain" description="4Fe-4S ferredoxin-type" evidence="8">
    <location>
        <begin position="8"/>
        <end position="37"/>
    </location>
</feature>
<dbReference type="CDD" id="cd10554">
    <property type="entry name" value="HycB_like"/>
    <property type="match status" value="1"/>
</dbReference>
<keyword evidence="1" id="KW-0813">Transport</keyword>
<keyword evidence="6" id="KW-0408">Iron</keyword>
<comment type="caution">
    <text evidence="9">The sequence shown here is derived from an EMBL/GenBank/DDBJ whole genome shotgun (WGS) entry which is preliminary data.</text>
</comment>
<evidence type="ECO:0000256" key="3">
    <source>
        <dbReference type="ARBA" id="ARBA00022723"/>
    </source>
</evidence>
<dbReference type="InterPro" id="IPR017900">
    <property type="entry name" value="4Fe4S_Fe_S_CS"/>
</dbReference>
<dbReference type="Gene3D" id="3.30.70.20">
    <property type="match status" value="2"/>
</dbReference>
<keyword evidence="7" id="KW-0411">Iron-sulfur</keyword>
<dbReference type="Proteomes" id="UP001568698">
    <property type="component" value="Unassembled WGS sequence"/>
</dbReference>
<sequence>MPEPNENAIIYADASKCVGCKQCELACAQAHSGYSLTMAKANNYKLVSRINVVRVDDINVPIQCRQCEDAPCAHACPTGAIFQENGIVQISEGRCVGCKVCVMACPFGAIEVVREGIAEDGRTNQGVAKKCNLCAHRIDEDGEYRCGCVEACPTKAIRLITIADYRKQLMLARAREASHPTSIYKG</sequence>
<evidence type="ECO:0000313" key="10">
    <source>
        <dbReference type="Proteomes" id="UP001568698"/>
    </source>
</evidence>
<dbReference type="InterPro" id="IPR050954">
    <property type="entry name" value="ET_IronSulfur_Cluster-Binding"/>
</dbReference>
<protein>
    <submittedName>
        <fullName evidence="9">4Fe-4S dicluster domain-containing protein</fullName>
    </submittedName>
</protein>
<dbReference type="Pfam" id="PF13247">
    <property type="entry name" value="Fer4_11"/>
    <property type="match status" value="1"/>
</dbReference>
<evidence type="ECO:0000256" key="2">
    <source>
        <dbReference type="ARBA" id="ARBA00022485"/>
    </source>
</evidence>
<keyword evidence="2" id="KW-0004">4Fe-4S</keyword>
<evidence type="ECO:0000256" key="1">
    <source>
        <dbReference type="ARBA" id="ARBA00022448"/>
    </source>
</evidence>
<proteinExistence type="predicted"/>
<dbReference type="SUPFAM" id="SSF54862">
    <property type="entry name" value="4Fe-4S ferredoxins"/>
    <property type="match status" value="1"/>
</dbReference>
<evidence type="ECO:0000256" key="4">
    <source>
        <dbReference type="ARBA" id="ARBA00022737"/>
    </source>
</evidence>
<dbReference type="PANTHER" id="PTHR43177">
    <property type="entry name" value="PROTEIN NRFC"/>
    <property type="match status" value="1"/>
</dbReference>
<dbReference type="InterPro" id="IPR017896">
    <property type="entry name" value="4Fe4S_Fe-S-bd"/>
</dbReference>
<gene>
    <name evidence="9" type="ORF">AB6M95_00540</name>
</gene>
<reference evidence="9 10" key="1">
    <citation type="submission" date="2024-08" db="EMBL/GenBank/DDBJ databases">
        <title>Sulfate-reducing bacteria isolated from formation water of the oil field in Kazakhstan and description of Pseudodesulfovibrio sp.</title>
        <authorList>
            <person name="Bidzhieva S.K."/>
            <person name="Tourova T.P."/>
            <person name="Grouzdev D.S."/>
            <person name="Beletsky A.V."/>
            <person name="Sokolova D.S."/>
            <person name="Samigullina S.R."/>
            <person name="Poltaraus A.B."/>
            <person name="Avtukh A.N."/>
            <person name="Tereshina V.M."/>
            <person name="Zhaparov N.S."/>
            <person name="Mardanov A.V."/>
            <person name="Nazina T.N."/>
        </authorList>
    </citation>
    <scope>NUCLEOTIDE SEQUENCE [LARGE SCALE GENOMIC DNA]</scope>
    <source>
        <strain evidence="9 10">9FUS</strain>
    </source>
</reference>